<dbReference type="InterPro" id="IPR012461">
    <property type="entry name" value="SACK1"/>
</dbReference>
<feature type="compositionally biased region" description="Polar residues" evidence="4">
    <location>
        <begin position="631"/>
        <end position="642"/>
    </location>
</feature>
<dbReference type="InterPro" id="IPR050944">
    <property type="entry name" value="FAM83"/>
</dbReference>
<proteinExistence type="inferred from homology"/>
<evidence type="ECO:0000256" key="1">
    <source>
        <dbReference type="ARBA" id="ARBA00004496"/>
    </source>
</evidence>
<dbReference type="GO" id="GO:0007165">
    <property type="term" value="P:signal transduction"/>
    <property type="evidence" value="ECO:0007669"/>
    <property type="project" value="TreeGrafter"/>
</dbReference>
<dbReference type="FunFam" id="3.30.870.10:FF:000004">
    <property type="entry name" value="protein FAM83H isoform X2"/>
    <property type="match status" value="1"/>
</dbReference>
<feature type="compositionally biased region" description="Basic and acidic residues" evidence="4">
    <location>
        <begin position="536"/>
        <end position="558"/>
    </location>
</feature>
<feature type="compositionally biased region" description="Basic and acidic residues" evidence="4">
    <location>
        <begin position="467"/>
        <end position="479"/>
    </location>
</feature>
<organism evidence="6 7">
    <name type="scientific">Xyrichtys novacula</name>
    <name type="common">Pearly razorfish</name>
    <name type="synonym">Hemipteronotus novacula</name>
    <dbReference type="NCBI Taxonomy" id="13765"/>
    <lineage>
        <taxon>Eukaryota</taxon>
        <taxon>Metazoa</taxon>
        <taxon>Chordata</taxon>
        <taxon>Craniata</taxon>
        <taxon>Vertebrata</taxon>
        <taxon>Euteleostomi</taxon>
        <taxon>Actinopterygii</taxon>
        <taxon>Neopterygii</taxon>
        <taxon>Teleostei</taxon>
        <taxon>Neoteleostei</taxon>
        <taxon>Acanthomorphata</taxon>
        <taxon>Eupercaria</taxon>
        <taxon>Labriformes</taxon>
        <taxon>Labridae</taxon>
        <taxon>Xyrichtys</taxon>
    </lineage>
</organism>
<dbReference type="GO" id="GO:0005737">
    <property type="term" value="C:cytoplasm"/>
    <property type="evidence" value="ECO:0007669"/>
    <property type="project" value="UniProtKB-SubCell"/>
</dbReference>
<feature type="compositionally biased region" description="Polar residues" evidence="4">
    <location>
        <begin position="593"/>
        <end position="613"/>
    </location>
</feature>
<feature type="compositionally biased region" description="Low complexity" evidence="4">
    <location>
        <begin position="1145"/>
        <end position="1180"/>
    </location>
</feature>
<evidence type="ECO:0000313" key="6">
    <source>
        <dbReference type="EMBL" id="CAJ1083517.1"/>
    </source>
</evidence>
<feature type="region of interest" description="Disordered" evidence="4">
    <location>
        <begin position="574"/>
        <end position="673"/>
    </location>
</feature>
<dbReference type="Gene3D" id="3.30.870.10">
    <property type="entry name" value="Endonuclease Chain A"/>
    <property type="match status" value="1"/>
</dbReference>
<comment type="similarity">
    <text evidence="2">Belongs to the FAM83 family.</text>
</comment>
<sequence>MPNRSQSSSIGDNPLDPNYLPPHYREEYRLAIDALIEQDIKGYYEFLQSAEVVGFLAQPEIELIRSTIQTPNLSSSIPELTYHEGGHDVDGSSDTYWPMQSDLAAPGLDLGWPVPQQSFRGPTEVTTLVNPSDPDMPSIKEQARRLIKSACQVIAVVMDIFTDVDIFADLLEATSRHVPVYILLDEQDVHHFSSMVINCKVNLELNPFMRVRTVAGITYHSRTGKSFKGQVKDRFLLADCRAVLSGNYSFMWSYEKIHRCIAHLFLGELVATFDEEFRILFAQSEPLVIDPSDGAFSDTSSTSSYFSSQFGLKRTQSLRNPIGYRRPPEITSGFPYGDTDRNLALPFRRNDPFRHTLEPGAGITIGKYSQQQFRLQQSYLEQGRSLVSRQMEMSASGFKRHSYAEGTQENYVSSRQYMKHRVMTNLDEPDYHRDLTKTSHFYSEGPGPGSGQGHYDRLRVRTQHLSIDQHSESSFRSDQEPPPGNHGRDYFSSEDLRGPEGHHAPLAGRYGGGSSHKRPTIGQAYACQSSPTQLHPPEKKHFPKQSDQEHEHDPEAKHGLRNWRIHSYLSSYEDGAEEGLPQPLGPDAFEDPPSSQQPTDTESSALLQPNAPSKSRPEVLRPRFGKPILPESNSKDSVPTTTKDLEKKEREAAKERERETDKGAGSEMGVDVEMKEGPDLFLSKHESFRSRINPLLQRSSRLRSSLIFSSSKAEMHSGGLGLKPASETEEELDSLRTSSVVAQILEKRRSLSRDPYEWRKKADELDKEKEKEKEDQEKEKEAERERERDKEREKEQERDREREKEKEKERERVKEKEREREREKERQRELERQREKEKEQQQKHEVKDIRLKYETIAKEEPQKTNKEVKTIPAVEKSGVTASTSLNMNDPASRLQYFQDLAAKRKASKMETESSPKVPEPVVKKPDLSDKPPVNTPTALKVPTVSVSSAESQPKKPDIAAKLAELSRKPSVGSSKPPIITAKPYVSPHQKALETSQAQKEETATATEGQKKDIFKSLKPLPSPKIFRRDPLKLKGLNPRRISCGEEILTTDATDAEKSELRKNRSQSSSTLPRDESKEGLQKTMGSNTSINTLGETKEGKTLDFLKKQTQRLKGFLGPKDKEKKSSGDEKSMSTVAEHTDDSSKKPSSIGKSTGSSTATTTTDQTAANHKTTTTTTSGPTRYQAQGNSVIFSSNLRDDTKVILEQISANSQKNRLEREEAGGGKESDTTEKALERQNSLKKSRFLRPPGNIQEREGLLKRIESLRKEKKVYSRFEMGNNLG</sequence>
<feature type="region of interest" description="Disordered" evidence="4">
    <location>
        <begin position="1208"/>
        <end position="1251"/>
    </location>
</feature>
<dbReference type="Proteomes" id="UP001178508">
    <property type="component" value="Chromosome 21"/>
</dbReference>
<gene>
    <name evidence="6" type="ORF">XNOV1_A034150</name>
</gene>
<dbReference type="GO" id="GO:1990254">
    <property type="term" value="F:keratin filament binding"/>
    <property type="evidence" value="ECO:0007669"/>
    <property type="project" value="TreeGrafter"/>
</dbReference>
<keyword evidence="7" id="KW-1185">Reference proteome</keyword>
<name>A0AAV1HBV9_XYRNO</name>
<feature type="region of interest" description="Disordered" evidence="4">
    <location>
        <begin position="467"/>
        <end position="562"/>
    </location>
</feature>
<feature type="domain" description="Scaffolding anchor of CK1" evidence="5">
    <location>
        <begin position="13"/>
        <end position="286"/>
    </location>
</feature>
<dbReference type="GO" id="GO:0030335">
    <property type="term" value="P:positive regulation of cell migration"/>
    <property type="evidence" value="ECO:0007669"/>
    <property type="project" value="TreeGrafter"/>
</dbReference>
<evidence type="ECO:0000256" key="3">
    <source>
        <dbReference type="ARBA" id="ARBA00022490"/>
    </source>
</evidence>
<dbReference type="Pfam" id="PF07894">
    <property type="entry name" value="SACK1"/>
    <property type="match status" value="1"/>
</dbReference>
<feature type="region of interest" description="Disordered" evidence="4">
    <location>
        <begin position="903"/>
        <end position="1189"/>
    </location>
</feature>
<evidence type="ECO:0000256" key="4">
    <source>
        <dbReference type="SAM" id="MobiDB-lite"/>
    </source>
</evidence>
<feature type="compositionally biased region" description="Basic and acidic residues" evidence="4">
    <location>
        <begin position="486"/>
        <end position="503"/>
    </location>
</feature>
<dbReference type="GO" id="GO:0019901">
    <property type="term" value="F:protein kinase binding"/>
    <property type="evidence" value="ECO:0007669"/>
    <property type="project" value="TreeGrafter"/>
</dbReference>
<dbReference type="PANTHER" id="PTHR16181">
    <property type="entry name" value="PROTEIN FAM83A-RELATED"/>
    <property type="match status" value="1"/>
</dbReference>
<feature type="compositionally biased region" description="Basic and acidic residues" evidence="4">
    <location>
        <begin position="1118"/>
        <end position="1144"/>
    </location>
</feature>
<dbReference type="EMBL" id="OY660884">
    <property type="protein sequence ID" value="CAJ1083517.1"/>
    <property type="molecule type" value="Genomic_DNA"/>
</dbReference>
<dbReference type="GO" id="GO:0044380">
    <property type="term" value="P:protein localization to cytoskeleton"/>
    <property type="evidence" value="ECO:0007669"/>
    <property type="project" value="TreeGrafter"/>
</dbReference>
<comment type="subcellular location">
    <subcellularLocation>
        <location evidence="1">Cytoplasm</location>
    </subcellularLocation>
</comment>
<keyword evidence="3" id="KW-0963">Cytoplasm</keyword>
<feature type="compositionally biased region" description="Basic and acidic residues" evidence="4">
    <location>
        <begin position="998"/>
        <end position="1015"/>
    </location>
</feature>
<feature type="compositionally biased region" description="Basic and acidic residues" evidence="4">
    <location>
        <begin position="1095"/>
        <end position="1106"/>
    </location>
</feature>
<feature type="compositionally biased region" description="Basic and acidic residues" evidence="4">
    <location>
        <begin position="1213"/>
        <end position="1234"/>
    </location>
</feature>
<dbReference type="PANTHER" id="PTHR16181:SF26">
    <property type="entry name" value="PROTEIN FAM83H"/>
    <property type="match status" value="1"/>
</dbReference>
<reference evidence="6" key="1">
    <citation type="submission" date="2023-08" db="EMBL/GenBank/DDBJ databases">
        <authorList>
            <person name="Alioto T."/>
            <person name="Alioto T."/>
            <person name="Gomez Garrido J."/>
        </authorList>
    </citation>
    <scope>NUCLEOTIDE SEQUENCE</scope>
</reference>
<protein>
    <submittedName>
        <fullName evidence="6">Protein FAM83H isoform X2</fullName>
    </submittedName>
</protein>
<feature type="compositionally biased region" description="Basic and acidic residues" evidence="4">
    <location>
        <begin position="643"/>
        <end position="664"/>
    </location>
</feature>
<dbReference type="GO" id="GO:0045095">
    <property type="term" value="C:keratin filament"/>
    <property type="evidence" value="ECO:0007669"/>
    <property type="project" value="TreeGrafter"/>
</dbReference>
<evidence type="ECO:0000259" key="5">
    <source>
        <dbReference type="Pfam" id="PF07894"/>
    </source>
</evidence>
<dbReference type="SUPFAM" id="SSF56024">
    <property type="entry name" value="Phospholipase D/nuclease"/>
    <property type="match status" value="1"/>
</dbReference>
<dbReference type="GO" id="GO:0045104">
    <property type="term" value="P:intermediate filament cytoskeleton organization"/>
    <property type="evidence" value="ECO:0007669"/>
    <property type="project" value="TreeGrafter"/>
</dbReference>
<feature type="compositionally biased region" description="Basic and acidic residues" evidence="4">
    <location>
        <begin position="745"/>
        <end position="849"/>
    </location>
</feature>
<accession>A0AAV1HBV9</accession>
<feature type="region of interest" description="Disordered" evidence="4">
    <location>
        <begin position="711"/>
        <end position="849"/>
    </location>
</feature>
<feature type="compositionally biased region" description="Polar residues" evidence="4">
    <location>
        <begin position="1083"/>
        <end position="1094"/>
    </location>
</feature>
<evidence type="ECO:0000313" key="7">
    <source>
        <dbReference type="Proteomes" id="UP001178508"/>
    </source>
</evidence>
<evidence type="ECO:0000256" key="2">
    <source>
        <dbReference type="ARBA" id="ARBA00006937"/>
    </source>
</evidence>